<dbReference type="Pfam" id="PF00513">
    <property type="entry name" value="Late_protein_L2"/>
    <property type="match status" value="1"/>
</dbReference>
<dbReference type="GeneID" id="944561"/>
<evidence type="ECO:0000256" key="6">
    <source>
        <dbReference type="ARBA" id="ARBA00022812"/>
    </source>
</evidence>
<keyword evidence="4" id="KW-1048">Host nucleus</keyword>
<gene>
    <name evidence="16" type="primary">L2</name>
</gene>
<keyword evidence="13" id="KW-1015">Disulfide bond</keyword>
<keyword evidence="10" id="KW-1039">Host endosome</keyword>
<keyword evidence="1" id="KW-1163">Viral penetration into host nucleus</keyword>
<evidence type="ECO:0000256" key="1">
    <source>
        <dbReference type="ARBA" id="ARBA00022524"/>
    </source>
</evidence>
<evidence type="ECO:0000256" key="2">
    <source>
        <dbReference type="ARBA" id="ARBA00022553"/>
    </source>
</evidence>
<keyword evidence="12" id="KW-0238">DNA-binding</keyword>
<keyword evidence="6" id="KW-1040">Host Golgi apparatus</keyword>
<dbReference type="OrthoDB" id="24342at10239"/>
<dbReference type="Proteomes" id="UP000180670">
    <property type="component" value="Segment"/>
</dbReference>
<evidence type="ECO:0000313" key="16">
    <source>
        <dbReference type="EMBL" id="AAM75204.1"/>
    </source>
</evidence>
<keyword evidence="11" id="KW-1176">Cytoplasmic inwards viral transport</keyword>
<accession>F8WJW1</accession>
<dbReference type="GO" id="GO:0046718">
    <property type="term" value="P:symbiont entry into host cell"/>
    <property type="evidence" value="ECO:0007669"/>
    <property type="project" value="UniProtKB-KW"/>
</dbReference>
<evidence type="ECO:0000256" key="3">
    <source>
        <dbReference type="ARBA" id="ARBA00022561"/>
    </source>
</evidence>
<evidence type="ECO:0000256" key="14">
    <source>
        <dbReference type="ARBA" id="ARBA00023296"/>
    </source>
</evidence>
<evidence type="ECO:0000313" key="17">
    <source>
        <dbReference type="Proteomes" id="UP000180670"/>
    </source>
</evidence>
<dbReference type="GO" id="GO:0003677">
    <property type="term" value="F:DNA binding"/>
    <property type="evidence" value="ECO:0007669"/>
    <property type="project" value="UniProtKB-KW"/>
</dbReference>
<evidence type="ECO:0000256" key="15">
    <source>
        <dbReference type="SAM" id="MobiDB-lite"/>
    </source>
</evidence>
<dbReference type="RefSeq" id="NP_647589.1">
    <property type="nucleotide sequence ID" value="NC_003973.1"/>
</dbReference>
<sequence>MVAYRRFLLQLPVPPTSFPYYYGPRFLLHSAATSSSLSSTVSPSSARTISRRRRAAADDLWRKCQYGDCPDDVRQRYTQTTIADKILQWGSALAYLGGLAVGTGRGGGGVRLGSGASAVPRPTAPDTTIPFTRPVVPDSAAAVPEGGIGTVPADRPFQVPTANVPVDVVPVSGTEHANTLPPNTFVNPAFEGDLDSSSSIDSVVIGDLVRSEDAPRTRGDTFIMEHEFVGPISEERRPYFPTLNSNPTQPFEEIEMVTFGSTADEDSAIVGREPSTSTPVTFGTRGTAGRPRGYTLDVTISNPVYDEALDIDRLFQEGLQEWVDSDIISPDAPGIPLGDPSYATASFGTRLQVSRPGQLPGIRLRSGRRLQIPVLFTGDLSSIAPDLELQPLQPVGATGTVVSNSGAAETVFSAADTIGWDGQNISASTGIIDIGPVSGDDLPFFEIPLDDPFPEMEIVEESETNTTPYTLSDISVVDTTYPFPAITSAAYPSVSIQEDGGIVVYPTPAAPVSYGGLVSMDPNSLFWFLLRRRRRRRRTTKRILLNR</sequence>
<dbReference type="GO" id="GO:0075732">
    <property type="term" value="P:viral penetration into host nucleus"/>
    <property type="evidence" value="ECO:0007669"/>
    <property type="project" value="UniProtKB-KW"/>
</dbReference>
<feature type="region of interest" description="Disordered" evidence="15">
    <location>
        <begin position="269"/>
        <end position="288"/>
    </location>
</feature>
<name>F8WJW1_PEPV</name>
<dbReference type="EMBL" id="AF420235">
    <property type="protein sequence ID" value="AAM75204.1"/>
    <property type="molecule type" value="Genomic_DNA"/>
</dbReference>
<reference evidence="16 17" key="1">
    <citation type="journal article" date="2002" name="J. Virol.">
        <title>Lack of canonical E6 and E7 open reading frames in bird papillomaviruses: Fringilla coelebs papillomavirus and Psittacus erithacus timneh papillomavirus.</title>
        <authorList>
            <person name="Terai M."/>
            <person name="DeSalle R."/>
            <person name="Burk R.D."/>
        </authorList>
    </citation>
    <scope>NUCLEOTIDE SEQUENCE [LARGE SCALE GENOMIC DNA]</scope>
</reference>
<evidence type="ECO:0000256" key="4">
    <source>
        <dbReference type="ARBA" id="ARBA00022562"/>
    </source>
</evidence>
<keyword evidence="9" id="KW-1177">Microtubular inwards viral transport</keyword>
<dbReference type="GO" id="GO:0019028">
    <property type="term" value="C:viral capsid"/>
    <property type="evidence" value="ECO:0007669"/>
    <property type="project" value="UniProtKB-KW"/>
</dbReference>
<evidence type="ECO:0000256" key="13">
    <source>
        <dbReference type="ARBA" id="ARBA00023157"/>
    </source>
</evidence>
<proteinExistence type="predicted"/>
<organism evidence="16 17">
    <name type="scientific">Psittacus erithacus timneh papillomavirus</name>
    <name type="common">PePV</name>
    <dbReference type="NCBI Taxonomy" id="197772"/>
    <lineage>
        <taxon>Viruses</taxon>
        <taxon>Monodnaviria</taxon>
        <taxon>Shotokuvirae</taxon>
        <taxon>Cossaviricota</taxon>
        <taxon>Papovaviricetes</taxon>
        <taxon>Zurhausenvirales</taxon>
        <taxon>Papillomaviridae</taxon>
        <taxon>Firstpapillomavirinae</taxon>
        <taxon>Thetapapillomavirus</taxon>
    </lineage>
</organism>
<keyword evidence="3" id="KW-0167">Capsid protein</keyword>
<dbReference type="GO" id="GO:0075521">
    <property type="term" value="P:microtubule-dependent intracellular transport of viral material towards nucleus"/>
    <property type="evidence" value="ECO:0007669"/>
    <property type="project" value="UniProtKB-KW"/>
</dbReference>
<keyword evidence="2" id="KW-0597">Phosphoprotein</keyword>
<organismHost>
    <name type="scientific">Psittacus erithacus</name>
    <name type="common">Grey parrot</name>
    <dbReference type="NCBI Taxonomy" id="57247"/>
</organismHost>
<evidence type="ECO:0000256" key="10">
    <source>
        <dbReference type="ARBA" id="ARBA00023046"/>
    </source>
</evidence>
<keyword evidence="7" id="KW-0946">Virion</keyword>
<dbReference type="InterPro" id="IPR000784">
    <property type="entry name" value="Late_L2"/>
</dbReference>
<evidence type="ECO:0000256" key="9">
    <source>
        <dbReference type="ARBA" id="ARBA00022952"/>
    </source>
</evidence>
<dbReference type="GO" id="GO:0005198">
    <property type="term" value="F:structural molecule activity"/>
    <property type="evidence" value="ECO:0007669"/>
    <property type="project" value="InterPro"/>
</dbReference>
<evidence type="ECO:0000256" key="5">
    <source>
        <dbReference type="ARBA" id="ARBA00022581"/>
    </source>
</evidence>
<dbReference type="GO" id="GO:0043657">
    <property type="term" value="C:host cell"/>
    <property type="evidence" value="ECO:0007669"/>
    <property type="project" value="GOC"/>
</dbReference>
<evidence type="ECO:0000256" key="11">
    <source>
        <dbReference type="ARBA" id="ARBA00023120"/>
    </source>
</evidence>
<keyword evidence="8" id="KW-0426">Late protein</keyword>
<evidence type="ECO:0000256" key="12">
    <source>
        <dbReference type="ARBA" id="ARBA00023125"/>
    </source>
</evidence>
<dbReference type="KEGG" id="vg:944561"/>
<protein>
    <submittedName>
        <fullName evidence="16">Putative minor capsid protein L2</fullName>
    </submittedName>
</protein>
<keyword evidence="5" id="KW-0945">Host-virus interaction</keyword>
<evidence type="ECO:0000256" key="7">
    <source>
        <dbReference type="ARBA" id="ARBA00022844"/>
    </source>
</evidence>
<keyword evidence="14" id="KW-1160">Virus entry into host cell</keyword>
<evidence type="ECO:0000256" key="8">
    <source>
        <dbReference type="ARBA" id="ARBA00022921"/>
    </source>
</evidence>